<feature type="transmembrane region" description="Helical" evidence="8">
    <location>
        <begin position="294"/>
        <end position="312"/>
    </location>
</feature>
<evidence type="ECO:0000256" key="4">
    <source>
        <dbReference type="ARBA" id="ARBA00022519"/>
    </source>
</evidence>
<feature type="transmembrane region" description="Helical" evidence="8">
    <location>
        <begin position="58"/>
        <end position="80"/>
    </location>
</feature>
<evidence type="ECO:0000256" key="6">
    <source>
        <dbReference type="ARBA" id="ARBA00022989"/>
    </source>
</evidence>
<evidence type="ECO:0000256" key="3">
    <source>
        <dbReference type="ARBA" id="ARBA00022475"/>
    </source>
</evidence>
<feature type="transmembrane region" description="Helical" evidence="8">
    <location>
        <begin position="27"/>
        <end position="46"/>
    </location>
</feature>
<dbReference type="STRING" id="34103.SAMN05421778_106132"/>
<keyword evidence="2" id="KW-0813">Transport</keyword>
<dbReference type="Proteomes" id="UP000026714">
    <property type="component" value="Unassembled WGS sequence"/>
</dbReference>
<feature type="transmembrane region" description="Helical" evidence="8">
    <location>
        <begin position="117"/>
        <end position="136"/>
    </location>
</feature>
<dbReference type="PANTHER" id="PTHR32196">
    <property type="entry name" value="ABC TRANSPORTER PERMEASE PROTEIN YPHD-RELATED-RELATED"/>
    <property type="match status" value="1"/>
</dbReference>
<evidence type="ECO:0000256" key="5">
    <source>
        <dbReference type="ARBA" id="ARBA00022692"/>
    </source>
</evidence>
<feature type="transmembrane region" description="Helical" evidence="8">
    <location>
        <begin position="142"/>
        <end position="161"/>
    </location>
</feature>
<dbReference type="EMBL" id="AZRA01000104">
    <property type="protein sequence ID" value="KDB50947.1"/>
    <property type="molecule type" value="Genomic_DNA"/>
</dbReference>
<evidence type="ECO:0000313" key="9">
    <source>
        <dbReference type="EMBL" id="KDB50947.1"/>
    </source>
</evidence>
<keyword evidence="5 8" id="KW-0812">Transmembrane</keyword>
<keyword evidence="7 8" id="KW-0472">Membrane</keyword>
<keyword evidence="3" id="KW-1003">Cell membrane</keyword>
<proteinExistence type="predicted"/>
<dbReference type="Pfam" id="PF02653">
    <property type="entry name" value="BPD_transp_2"/>
    <property type="match status" value="1"/>
</dbReference>
<comment type="subcellular location">
    <subcellularLocation>
        <location evidence="1">Cell membrane</location>
        <topology evidence="1">Multi-pass membrane protein</topology>
    </subcellularLocation>
</comment>
<evidence type="ECO:0000256" key="7">
    <source>
        <dbReference type="ARBA" id="ARBA00023136"/>
    </source>
</evidence>
<feature type="transmembrane region" description="Helical" evidence="8">
    <location>
        <begin position="236"/>
        <end position="258"/>
    </location>
</feature>
<evidence type="ECO:0000256" key="2">
    <source>
        <dbReference type="ARBA" id="ARBA00022448"/>
    </source>
</evidence>
<dbReference type="InterPro" id="IPR001851">
    <property type="entry name" value="ABC_transp_permease"/>
</dbReference>
<organism evidence="9 10">
    <name type="scientific">Sphaerotilus natans subsp. natans DSM 6575</name>
    <dbReference type="NCBI Taxonomy" id="1286631"/>
    <lineage>
        <taxon>Bacteria</taxon>
        <taxon>Pseudomonadati</taxon>
        <taxon>Pseudomonadota</taxon>
        <taxon>Betaproteobacteria</taxon>
        <taxon>Burkholderiales</taxon>
        <taxon>Sphaerotilaceae</taxon>
        <taxon>Sphaerotilus</taxon>
    </lineage>
</organism>
<feature type="transmembrane region" description="Helical" evidence="8">
    <location>
        <begin position="181"/>
        <end position="205"/>
    </location>
</feature>
<dbReference type="RefSeq" id="WP_037484630.1">
    <property type="nucleotide sequence ID" value="NZ_AZRA01000104.1"/>
</dbReference>
<keyword evidence="6 8" id="KW-1133">Transmembrane helix</keyword>
<feature type="transmembrane region" description="Helical" evidence="8">
    <location>
        <begin position="86"/>
        <end position="105"/>
    </location>
</feature>
<evidence type="ECO:0000313" key="10">
    <source>
        <dbReference type="Proteomes" id="UP000026714"/>
    </source>
</evidence>
<evidence type="ECO:0000256" key="1">
    <source>
        <dbReference type="ARBA" id="ARBA00004651"/>
    </source>
</evidence>
<dbReference type="PATRIC" id="fig|1286631.3.peg.3373"/>
<dbReference type="AlphaFoldDB" id="A0A059KHK6"/>
<comment type="caution">
    <text evidence="9">The sequence shown here is derived from an EMBL/GenBank/DDBJ whole genome shotgun (WGS) entry which is preliminary data.</text>
</comment>
<keyword evidence="4" id="KW-0997">Cell inner membrane</keyword>
<accession>A0A059KHK6</accession>
<protein>
    <submittedName>
        <fullName evidence="9">Monosaccharide-transporting ATPase</fullName>
    </submittedName>
</protein>
<keyword evidence="10" id="KW-1185">Reference proteome</keyword>
<name>A0A059KHK6_9BURK</name>
<reference evidence="9 10" key="1">
    <citation type="journal article" date="2014" name="FEMS Microbiol. Ecol.">
        <title>Sphaerotilus natans encrusted with nanoball-shaped Fe(III) oxide minerals formed by nitrate-reducing mixotrophic Fe(II) oxidation.</title>
        <authorList>
            <person name="Park S."/>
            <person name="Kim D.H."/>
            <person name="Lee J.H."/>
            <person name="Hur H.G."/>
        </authorList>
    </citation>
    <scope>NUCLEOTIDE SEQUENCE [LARGE SCALE GENOMIC DNA]</scope>
    <source>
        <strain evidence="9 10">DSM 6575</strain>
    </source>
</reference>
<dbReference type="GO" id="GO:0005886">
    <property type="term" value="C:plasma membrane"/>
    <property type="evidence" value="ECO:0007669"/>
    <property type="project" value="UniProtKB-SubCell"/>
</dbReference>
<evidence type="ECO:0000256" key="8">
    <source>
        <dbReference type="SAM" id="Phobius"/>
    </source>
</evidence>
<gene>
    <name evidence="9" type="ORF">X805_34530</name>
</gene>
<sequence length="341" mass="35861">MASTNATVGAQSMTFKPAKRKWPPETSIFLVLMGICLLFEGLGWWVNGQSFLMNVDRLQIIILQMAVIGIIAIGVNLVIITSGIDLSSGSVVAAAAVVSASLAQVSDFPRAIFPHLTDLPIIWPVLAGATVGLIVGLINGALIAYTAIPAFIATLGTMVAARGFAKWFTNGMPVSMLTDDFAWIGAGANPVIIFLVLAAIFHVVLRYTRFGKFTYAIGANRQAARVSGINVNRHLIWVYSIAGLLAGIAGTVTAARAVSGQSGMGVMYELDAIAAVVIGGTSLAGGLGRITGTVIGVLILGVMTSGFTFIRIDAYYQEMVKGAIIVAAVVADQYRQRNRRG</sequence>
<dbReference type="PANTHER" id="PTHR32196:SF21">
    <property type="entry name" value="ABC TRANSPORTER PERMEASE PROTEIN YPHD-RELATED"/>
    <property type="match status" value="1"/>
</dbReference>
<dbReference type="CDD" id="cd06579">
    <property type="entry name" value="TM_PBP1_transp_AraH_like"/>
    <property type="match status" value="1"/>
</dbReference>
<dbReference type="eggNOG" id="COG1172">
    <property type="taxonomic scope" value="Bacteria"/>
</dbReference>
<dbReference type="GO" id="GO:0022857">
    <property type="term" value="F:transmembrane transporter activity"/>
    <property type="evidence" value="ECO:0007669"/>
    <property type="project" value="InterPro"/>
</dbReference>